<dbReference type="Pfam" id="PF22817">
    <property type="entry name" value="ApeP-like"/>
    <property type="match status" value="1"/>
</dbReference>
<dbReference type="Gene3D" id="3.10.129.10">
    <property type="entry name" value="Hotdog Thioesterase"/>
    <property type="match status" value="1"/>
</dbReference>
<dbReference type="InterPro" id="IPR029069">
    <property type="entry name" value="HotDog_dom_sf"/>
</dbReference>
<dbReference type="Proteomes" id="UP000559987">
    <property type="component" value="Unassembled WGS sequence"/>
</dbReference>
<accession>A0A839UV65</accession>
<dbReference type="InterPro" id="IPR016776">
    <property type="entry name" value="ApeP-like_dehydratase"/>
</dbReference>
<dbReference type="PIRSF" id="PIRSF020565">
    <property type="entry name" value="3Ho_Ac_ACP_DH_prd"/>
    <property type="match status" value="1"/>
</dbReference>
<dbReference type="AlphaFoldDB" id="A0A839UV65"/>
<dbReference type="SUPFAM" id="SSF54637">
    <property type="entry name" value="Thioesterase/thiol ester dehydrase-isomerase"/>
    <property type="match status" value="1"/>
</dbReference>
<gene>
    <name evidence="1" type="ORF">FHS30_002453</name>
</gene>
<name>A0A839UV65_9GAMM</name>
<sequence length="163" mass="17641">MENLTAFIANAQGEPSAWPLLELVPHDKPMSLLDEVVRVAPGELLAQVTLHRDSVFAEAEGVPAVIGIEYMAQAVAACAGHAALSVGGKVQLGFLVGTRRYRSNCAFFPLNETLWVHVKELVQGDNGLSVFECRIRSERVDISANLNVFQPEDPAQFLAQADA</sequence>
<keyword evidence="2" id="KW-1185">Reference proteome</keyword>
<evidence type="ECO:0000313" key="1">
    <source>
        <dbReference type="EMBL" id="MBB3169245.1"/>
    </source>
</evidence>
<comment type="caution">
    <text evidence="1">The sequence shown here is derived from an EMBL/GenBank/DDBJ whole genome shotgun (WGS) entry which is preliminary data.</text>
</comment>
<reference evidence="1 2" key="1">
    <citation type="submission" date="2020-08" db="EMBL/GenBank/DDBJ databases">
        <title>Genomic Encyclopedia of Type Strains, Phase III (KMG-III): the genomes of soil and plant-associated and newly described type strains.</title>
        <authorList>
            <person name="Whitman W."/>
        </authorList>
    </citation>
    <scope>NUCLEOTIDE SEQUENCE [LARGE SCALE GENOMIC DNA]</scope>
    <source>
        <strain evidence="1 2">CECT 8571</strain>
    </source>
</reference>
<protein>
    <submittedName>
        <fullName evidence="1">Putative hotdog family 3-hydroxylacyl-ACP dehydratase</fullName>
    </submittedName>
</protein>
<dbReference type="RefSeq" id="WP_183910726.1">
    <property type="nucleotide sequence ID" value="NZ_JACHXZ010000003.1"/>
</dbReference>
<dbReference type="EMBL" id="JACHXZ010000003">
    <property type="protein sequence ID" value="MBB3169245.1"/>
    <property type="molecule type" value="Genomic_DNA"/>
</dbReference>
<evidence type="ECO:0000313" key="2">
    <source>
        <dbReference type="Proteomes" id="UP000559987"/>
    </source>
</evidence>
<organism evidence="1 2">
    <name type="scientific">Simiduia aestuariiviva</name>
    <dbReference type="NCBI Taxonomy" id="1510459"/>
    <lineage>
        <taxon>Bacteria</taxon>
        <taxon>Pseudomonadati</taxon>
        <taxon>Pseudomonadota</taxon>
        <taxon>Gammaproteobacteria</taxon>
        <taxon>Cellvibrionales</taxon>
        <taxon>Cellvibrionaceae</taxon>
        <taxon>Simiduia</taxon>
    </lineage>
</organism>
<proteinExistence type="predicted"/>